<dbReference type="EMBL" id="CAJQYY010000025">
    <property type="protein sequence ID" value="CAG4913624.1"/>
    <property type="molecule type" value="Genomic_DNA"/>
</dbReference>
<gene>
    <name evidence="2" type="ORF">R54767_04020</name>
</gene>
<organism evidence="2 3">
    <name type="scientific">Paraburkholderia gardini</name>
    <dbReference type="NCBI Taxonomy" id="2823469"/>
    <lineage>
        <taxon>Bacteria</taxon>
        <taxon>Pseudomonadati</taxon>
        <taxon>Pseudomonadota</taxon>
        <taxon>Betaproteobacteria</taxon>
        <taxon>Burkholderiales</taxon>
        <taxon>Burkholderiaceae</taxon>
        <taxon>Paraburkholderia</taxon>
    </lineage>
</organism>
<feature type="transmembrane region" description="Helical" evidence="1">
    <location>
        <begin position="57"/>
        <end position="79"/>
    </location>
</feature>
<reference evidence="2 3" key="1">
    <citation type="submission" date="2021-04" db="EMBL/GenBank/DDBJ databases">
        <authorList>
            <person name="Vanwijnsberghe S."/>
        </authorList>
    </citation>
    <scope>NUCLEOTIDE SEQUENCE [LARGE SCALE GENOMIC DNA]</scope>
    <source>
        <strain evidence="2 3">LMG 32171</strain>
    </source>
</reference>
<dbReference type="Proteomes" id="UP000789752">
    <property type="component" value="Unassembled WGS sequence"/>
</dbReference>
<dbReference type="RefSeq" id="WP_228981468.1">
    <property type="nucleotide sequence ID" value="NZ_CAJQYY010000025.1"/>
</dbReference>
<feature type="transmembrane region" description="Helical" evidence="1">
    <location>
        <begin position="20"/>
        <end position="37"/>
    </location>
</feature>
<keyword evidence="1" id="KW-0472">Membrane</keyword>
<sequence>MRGGNYFLQIALRQHTPVSGALILFAAGIGSVLWMMYENIRLTGLIHGLAGSALQMTLFSTAALLFVPGVLIMLFLQFVAARQTRTVRIVDR</sequence>
<comment type="caution">
    <text evidence="2">The sequence shown here is derived from an EMBL/GenBank/DDBJ whole genome shotgun (WGS) entry which is preliminary data.</text>
</comment>
<evidence type="ECO:0000313" key="3">
    <source>
        <dbReference type="Proteomes" id="UP000789752"/>
    </source>
</evidence>
<keyword evidence="1" id="KW-0812">Transmembrane</keyword>
<proteinExistence type="predicted"/>
<keyword evidence="1" id="KW-1133">Transmembrane helix</keyword>
<protein>
    <submittedName>
        <fullName evidence="2">Uncharacterized protein</fullName>
    </submittedName>
</protein>
<accession>A0ABM8U7V4</accession>
<name>A0ABM8U7V4_9BURK</name>
<evidence type="ECO:0000313" key="2">
    <source>
        <dbReference type="EMBL" id="CAG4913624.1"/>
    </source>
</evidence>
<evidence type="ECO:0000256" key="1">
    <source>
        <dbReference type="SAM" id="Phobius"/>
    </source>
</evidence>
<keyword evidence="3" id="KW-1185">Reference proteome</keyword>